<dbReference type="EMBL" id="KZ302243">
    <property type="protein sequence ID" value="PFH46051.1"/>
    <property type="molecule type" value="Genomic_DNA"/>
</dbReference>
<evidence type="ECO:0000313" key="1">
    <source>
        <dbReference type="EMBL" id="PFH46051.1"/>
    </source>
</evidence>
<organism evidence="1 2">
    <name type="scientific">Amanita thiersii Skay4041</name>
    <dbReference type="NCBI Taxonomy" id="703135"/>
    <lineage>
        <taxon>Eukaryota</taxon>
        <taxon>Fungi</taxon>
        <taxon>Dikarya</taxon>
        <taxon>Basidiomycota</taxon>
        <taxon>Agaricomycotina</taxon>
        <taxon>Agaricomycetes</taxon>
        <taxon>Agaricomycetidae</taxon>
        <taxon>Agaricales</taxon>
        <taxon>Pluteineae</taxon>
        <taxon>Amanitaceae</taxon>
        <taxon>Amanita</taxon>
    </lineage>
</organism>
<gene>
    <name evidence="1" type="ORF">AMATHDRAFT_156634</name>
</gene>
<sequence length="165" mass="19206">MRRRNPSVHQFERILTDTLRALPRILQPLDADLHPSVIRLFSLSYLPQVIHCFLRHEDIGDWIMHAETYLAILYAMKELPACGLRPIFSERLTCDRKWGHEVPLGKGLGTGDNQWFCLKDAVTHLEVHYKRFTALSSRITFPSTLFKLHQLIDGILFLLMQQITD</sequence>
<name>A0A2A9NCR8_9AGAR</name>
<proteinExistence type="predicted"/>
<reference evidence="1 2" key="1">
    <citation type="submission" date="2014-02" db="EMBL/GenBank/DDBJ databases">
        <title>Transposable element dynamics among asymbiotic and ectomycorrhizal Amanita fungi.</title>
        <authorList>
            <consortium name="DOE Joint Genome Institute"/>
            <person name="Hess J."/>
            <person name="Skrede I."/>
            <person name="Wolfe B."/>
            <person name="LaButti K."/>
            <person name="Ohm R.A."/>
            <person name="Grigoriev I.V."/>
            <person name="Pringle A."/>
        </authorList>
    </citation>
    <scope>NUCLEOTIDE SEQUENCE [LARGE SCALE GENOMIC DNA]</scope>
    <source>
        <strain evidence="1 2">SKay4041</strain>
    </source>
</reference>
<dbReference type="OrthoDB" id="47801at2759"/>
<dbReference type="AlphaFoldDB" id="A0A2A9NCR8"/>
<keyword evidence="2" id="KW-1185">Reference proteome</keyword>
<protein>
    <submittedName>
        <fullName evidence="1">Uncharacterized protein</fullName>
    </submittedName>
</protein>
<dbReference type="Proteomes" id="UP000242287">
    <property type="component" value="Unassembled WGS sequence"/>
</dbReference>
<accession>A0A2A9NCR8</accession>
<evidence type="ECO:0000313" key="2">
    <source>
        <dbReference type="Proteomes" id="UP000242287"/>
    </source>
</evidence>